<evidence type="ECO:0000256" key="3">
    <source>
        <dbReference type="ARBA" id="ARBA00023326"/>
    </source>
</evidence>
<dbReference type="SUPFAM" id="SSF49265">
    <property type="entry name" value="Fibronectin type III"/>
    <property type="match status" value="4"/>
</dbReference>
<gene>
    <name evidence="6" type="ORF">Ahu01nite_062000</name>
</gene>
<feature type="domain" description="Fibronectin type-III" evidence="5">
    <location>
        <begin position="468"/>
        <end position="559"/>
    </location>
</feature>
<dbReference type="Gene3D" id="2.60.40.10">
    <property type="entry name" value="Immunoglobulins"/>
    <property type="match status" value="5"/>
</dbReference>
<keyword evidence="7" id="KW-1185">Reference proteome</keyword>
<dbReference type="CDD" id="cd00063">
    <property type="entry name" value="FN3"/>
    <property type="match status" value="4"/>
</dbReference>
<dbReference type="InterPro" id="IPR036116">
    <property type="entry name" value="FN3_sf"/>
</dbReference>
<dbReference type="InterPro" id="IPR050964">
    <property type="entry name" value="Striated_Muscle_Regulatory"/>
</dbReference>
<feature type="domain" description="Fibronectin type-III" evidence="5">
    <location>
        <begin position="561"/>
        <end position="653"/>
    </location>
</feature>
<keyword evidence="1" id="KW-0677">Repeat</keyword>
<dbReference type="PANTHER" id="PTHR13817">
    <property type="entry name" value="TITIN"/>
    <property type="match status" value="1"/>
</dbReference>
<evidence type="ECO:0000256" key="1">
    <source>
        <dbReference type="ARBA" id="ARBA00022737"/>
    </source>
</evidence>
<feature type="domain" description="Fibronectin type-III" evidence="5">
    <location>
        <begin position="655"/>
        <end position="751"/>
    </location>
</feature>
<organism evidence="6 7">
    <name type="scientific">Winogradskya humida</name>
    <dbReference type="NCBI Taxonomy" id="113566"/>
    <lineage>
        <taxon>Bacteria</taxon>
        <taxon>Bacillati</taxon>
        <taxon>Actinomycetota</taxon>
        <taxon>Actinomycetes</taxon>
        <taxon>Micromonosporales</taxon>
        <taxon>Micromonosporaceae</taxon>
        <taxon>Winogradskya</taxon>
    </lineage>
</organism>
<evidence type="ECO:0000256" key="4">
    <source>
        <dbReference type="SAM" id="MobiDB-lite"/>
    </source>
</evidence>
<dbReference type="SUPFAM" id="SSF82171">
    <property type="entry name" value="DPP6 N-terminal domain-like"/>
    <property type="match status" value="1"/>
</dbReference>
<protein>
    <recommendedName>
        <fullName evidence="5">Fibronectin type-III domain-containing protein</fullName>
    </recommendedName>
</protein>
<evidence type="ECO:0000259" key="5">
    <source>
        <dbReference type="PROSITE" id="PS50853"/>
    </source>
</evidence>
<dbReference type="InterPro" id="IPR013783">
    <property type="entry name" value="Ig-like_fold"/>
</dbReference>
<name>A0ABQ3ZWY6_9ACTN</name>
<dbReference type="PANTHER" id="PTHR13817:SF73">
    <property type="entry name" value="FIBRONECTIN TYPE-III DOMAIN-CONTAINING PROTEIN"/>
    <property type="match status" value="1"/>
</dbReference>
<feature type="region of interest" description="Disordered" evidence="4">
    <location>
        <begin position="542"/>
        <end position="562"/>
    </location>
</feature>
<dbReference type="Pfam" id="PF00041">
    <property type="entry name" value="fn3"/>
    <property type="match status" value="5"/>
</dbReference>
<dbReference type="PROSITE" id="PS50853">
    <property type="entry name" value="FN3"/>
    <property type="match status" value="5"/>
</dbReference>
<evidence type="ECO:0000313" key="6">
    <source>
        <dbReference type="EMBL" id="GIE23098.1"/>
    </source>
</evidence>
<evidence type="ECO:0000256" key="2">
    <source>
        <dbReference type="ARBA" id="ARBA00023295"/>
    </source>
</evidence>
<dbReference type="Proteomes" id="UP000603200">
    <property type="component" value="Unassembled WGS sequence"/>
</dbReference>
<dbReference type="SMART" id="SM00060">
    <property type="entry name" value="FN3"/>
    <property type="match status" value="5"/>
</dbReference>
<evidence type="ECO:0000313" key="7">
    <source>
        <dbReference type="Proteomes" id="UP000603200"/>
    </source>
</evidence>
<keyword evidence="2" id="KW-0326">Glycosidase</keyword>
<sequence>MLPSAAPARADVRPAAGQFVPVTPVRIVSGGKVAPAESYSLGPLGQGGIPAGGVSAVAFQFSALSTDDGWLVVHASDVARPGASNLNYQAGVTATNQVVTGLGADGKAKIYNGGAAEAAISVDVIGYFTSGTGQSAGSTFVPVAPARIASALEIKAKTALPVAPLGLGGIPATNVTGIVAHLTLSSTVAGQVTVYASDAKQPATVDVTYGSDPNYTNLVHAPLGSDGRFLVYSTQLAKLTVDVVGYYQKPAGTASGSSYVALTPTRFIAGETVAASTQVDYPVAGVGGVPTSGVAAVVFNLTANKATKAGALSTWATGTDKPVARQLTYRVGGSWPTLQISKVGTGGKISLYNAGDAVRILGDIVGYYRAATAPGVPGAVRATAAGSGTATVSWDPPATDGGAAITRYTVTASPGGATASTADDGTSVQVPGLSNGVAYTFSVTATNAAGTSTASARSGAVTPEAPVAPGQPFVTDVLARDGAVAVTWSPPPAGAATVTTYRLVATPGGVSAEAAGDLTEAILPGLTNGTAYRITVTATNGNGAGTSSAPSATVTPGPAQPPLRPAVTSVVALNQRVDLQWVAPPDGGGTITGYAVTTSPGAKVVEVPAGTTVASVTGLANGTPVILAVTAKNSAGAGPATEVTATPAATRAPAAPTELRVSATGAGQLTTAWSAPTDVGTSAVTGYTVTASPGGATVTVGAATTTAVLSGLNQATAYTVTVKATNAAGTGAASPASEPVTPKVAMKTPPTVLTSASMATLRTAQQDGTLTFEQPTAQVAALKTGALLVLTPNAVTPRGFYGRVTGAVTRSGLFVVATAEAGLDEVFTAGGLSVDGRLTTQDVASFTPLVPGVRLAEPTIKGRTLAEGAPKVAIGTPDIGIRDGALVMEYAFAPQQDSAGHGARTEMQTKITPTYGGRLDYAFPIGVKGQFTLGAKTESQVQAKVGVSMDLLDWHRRLGTVRGSCVTVPIGIVPVVMCPEFGVDVAATITAGGGYSFSFSFDRSFSVGMAIDGTKVTPTASNWSDGSPSATINAFGDANAELDTPVSMTLFFYGAAGPSVLFTPYVRFFADTTQNPWWEARVGLRVNAELKSRKILGVTLEFSSPNIVNLFLTVAQAAGAYTGIAITPRAPSTSVNTTVDFGVTVVGWPDDIPIEWAVTDGPGRIDQKGLFTSPQEGTAEITATSPGDPANLRPPMQATTAVRIGARAPDAPQDVKAVAGSFTAKVTWKAPADNGSPITGYTLTTLPATVSVIAPAGATTAQLKYLNPGTSYLVYVWATNAKGTGPAGSSTQSISPADDSFLPIGTQPVNITAADPAMSTLHWGDPVLSRTGRYVVYSLSPDSPLAPADLAGASAGGYLVRHDLVTGDIVLVSRGPDGVTPVTAGDPAIDGSGNLVSYLVGAGSTRRILVHDLARGTVTDARPGNMPAIPQHQELSADGTTLLVWAQATSTLRGSVWRSVIGSGTATQVSRCWVEYTCTSGPYVADGKRFAVSGTGRYIVYAEQAENGGLTNYLYDATTGAWKEMTPQTTDGLAYEVSAISADASRTAGFYGSYNTTTGTYTMGPYVRTGRAGTPTAADIVLLVPGGQPVTWTVPQLSDDGSVAFAYHESAPAGSKDGFTVVSAEQTVDIGVPAQWGAMSGDGRVVAVLREDQPGVWMRRVS</sequence>
<proteinExistence type="predicted"/>
<accession>A0ABQ3ZWY6</accession>
<feature type="domain" description="Fibronectin type-III" evidence="5">
    <location>
        <begin position="376"/>
        <end position="465"/>
    </location>
</feature>
<dbReference type="InterPro" id="IPR003961">
    <property type="entry name" value="FN3_dom"/>
</dbReference>
<feature type="domain" description="Fibronectin type-III" evidence="5">
    <location>
        <begin position="1208"/>
        <end position="1299"/>
    </location>
</feature>
<dbReference type="EMBL" id="BOMN01000087">
    <property type="protein sequence ID" value="GIE23098.1"/>
    <property type="molecule type" value="Genomic_DNA"/>
</dbReference>
<reference evidence="6 7" key="1">
    <citation type="submission" date="2021-01" db="EMBL/GenBank/DDBJ databases">
        <title>Whole genome shotgun sequence of Actinoplanes humidus NBRC 14915.</title>
        <authorList>
            <person name="Komaki H."/>
            <person name="Tamura T."/>
        </authorList>
    </citation>
    <scope>NUCLEOTIDE SEQUENCE [LARGE SCALE GENOMIC DNA]</scope>
    <source>
        <strain evidence="6 7">NBRC 14915</strain>
    </source>
</reference>
<keyword evidence="3" id="KW-0119">Carbohydrate metabolism</keyword>
<keyword evidence="2" id="KW-0378">Hydrolase</keyword>
<keyword evidence="3" id="KW-0624">Polysaccharide degradation</keyword>
<comment type="caution">
    <text evidence="6">The sequence shown here is derived from an EMBL/GenBank/DDBJ whole genome shotgun (WGS) entry which is preliminary data.</text>
</comment>